<gene>
    <name evidence="1" type="ORF">SAMN06297397_1900</name>
</gene>
<evidence type="ECO:0000313" key="2">
    <source>
        <dbReference type="Proteomes" id="UP000192328"/>
    </source>
</evidence>
<dbReference type="Proteomes" id="UP000192328">
    <property type="component" value="Unassembled WGS sequence"/>
</dbReference>
<dbReference type="EMBL" id="FWXZ01000003">
    <property type="protein sequence ID" value="SMC67021.1"/>
    <property type="molecule type" value="Genomic_DNA"/>
</dbReference>
<protein>
    <submittedName>
        <fullName evidence="1">ABC-2 family transporter protein</fullName>
    </submittedName>
</protein>
<comment type="caution">
    <text evidence="1">The sequence shown here is derived from an EMBL/GenBank/DDBJ whole genome shotgun (WGS) entry which is preliminary data.</text>
</comment>
<reference evidence="1" key="1">
    <citation type="submission" date="2017-04" db="EMBL/GenBank/DDBJ databases">
        <authorList>
            <person name="Varghese N."/>
            <person name="Submissions S."/>
        </authorList>
    </citation>
    <scope>NUCLEOTIDE SEQUENCE</scope>
    <source>
        <strain evidence="1">WTE2008</strain>
    </source>
</reference>
<sequence length="302" mass="32628">MLNPILAFSATRRMRSFRTILIVIAYMAVLLAIALAFLNPFMRDSLGMDDMIKGVECYLFLLAAQFGLLILIAPAMTSASIAGERERQTMELLLVTNTGSFRIVLGKALESFAVLALLIICGLPVMSLCLLTGGITMVQILTSELFLLAVAFACVSVGVFCSAMARSTVLSGVMSYLVILAIGAVTTLPILLGYSRRITDVLYDSTNYAALTAAGARMMISPLLYVNPGFGLLSLVQDQMHVFGVIADDRGWGRIYATWLMADRAGWLFNVMACVIAMLVVSMILLGLASLAVRRGNKTIKN</sequence>
<name>A0AC61PM82_9FIRM</name>
<accession>A0AC61PM82</accession>
<evidence type="ECO:0000313" key="1">
    <source>
        <dbReference type="EMBL" id="SMC67021.1"/>
    </source>
</evidence>
<keyword evidence="2" id="KW-1185">Reference proteome</keyword>
<organism evidence="1 2">
    <name type="scientific">Aristaeella lactis</name>
    <dbReference type="NCBI Taxonomy" id="3046383"/>
    <lineage>
        <taxon>Bacteria</taxon>
        <taxon>Bacillati</taxon>
        <taxon>Bacillota</taxon>
        <taxon>Clostridia</taxon>
        <taxon>Eubacteriales</taxon>
        <taxon>Aristaeellaceae</taxon>
        <taxon>Aristaeella</taxon>
    </lineage>
</organism>
<proteinExistence type="predicted"/>